<dbReference type="CDD" id="cd00534">
    <property type="entry name" value="DHNA_DHNTPE"/>
    <property type="match status" value="1"/>
</dbReference>
<comment type="catalytic activity">
    <reaction evidence="1 8">
        <text>7,8-dihydroneopterin = 6-hydroxymethyl-7,8-dihydropterin + glycolaldehyde</text>
        <dbReference type="Rhea" id="RHEA:10540"/>
        <dbReference type="ChEBI" id="CHEBI:17001"/>
        <dbReference type="ChEBI" id="CHEBI:17071"/>
        <dbReference type="ChEBI" id="CHEBI:44841"/>
        <dbReference type="EC" id="4.1.2.25"/>
    </reaction>
</comment>
<protein>
    <recommendedName>
        <fullName evidence="8">7,8-dihydroneopterin aldolase</fullName>
        <ecNumber evidence="8">4.1.2.25</ecNumber>
    </recommendedName>
</protein>
<evidence type="ECO:0000256" key="2">
    <source>
        <dbReference type="ARBA" id="ARBA00005013"/>
    </source>
</evidence>
<evidence type="ECO:0000313" key="10">
    <source>
        <dbReference type="EMBL" id="KAK7330062.1"/>
    </source>
</evidence>
<sequence>MLPWSNRLVHEILTKKPFCTMLGAIQEFISREGEYKHIERAPQILIKLGKLKEGEEDAGKEQGTKFKLSNSTKMESDALMWGDKLVLRGLLFHGFHGAKPEERKLGQKFLVDVDAWMDLKVAGKSDDLSDTVSYTDIYRIAKEVLEGSPHNLLESVAQKIAITTLKNLQQISAVRVKVGKPHVAVRGPVDYLGVEILRRRSDLTD</sequence>
<dbReference type="PANTHER" id="PTHR42844">
    <property type="entry name" value="DIHYDRONEOPTERIN ALDOLASE 1-RELATED"/>
    <property type="match status" value="1"/>
</dbReference>
<comment type="function">
    <text evidence="6">Catalyzes the conversion of 7,8-dihydroneopterin into 6-hydroxymethyl-7,8-dihydropterin, a biosynthetic precursor of the vitamin tetrahydrofolate. Can use L-threo-dihydroneopterin and D-erythro-dihydroneopterin as substrates for the formation of 6-hydroxymethyldihydropterin, but it can also catalyze the epimerization of carbon 2' of dihydroneopterin and dihydromonapterin.</text>
</comment>
<dbReference type="AlphaFoldDB" id="A0AAN9QCF7"/>
<feature type="domain" description="Dihydroneopterin aldolase/epimerase" evidence="9">
    <location>
        <begin position="85"/>
        <end position="198"/>
    </location>
</feature>
<dbReference type="EMBL" id="JAYMYQ010000005">
    <property type="protein sequence ID" value="KAK7330062.1"/>
    <property type="molecule type" value="Genomic_DNA"/>
</dbReference>
<dbReference type="SMART" id="SM00905">
    <property type="entry name" value="FolB"/>
    <property type="match status" value="1"/>
</dbReference>
<comment type="pathway">
    <text evidence="2 8">Cofactor biosynthesis; tetrahydrofolate biosynthesis; 2-amino-4-hydroxy-6-hydroxymethyl-7,8-dihydropteridine diphosphate from 7,8-dihydroneopterin triphosphate: step 3/4.</text>
</comment>
<dbReference type="Gene3D" id="3.30.1130.10">
    <property type="match status" value="1"/>
</dbReference>
<reference evidence="10 11" key="1">
    <citation type="submission" date="2024-01" db="EMBL/GenBank/DDBJ databases">
        <title>The genomes of 5 underutilized Papilionoideae crops provide insights into root nodulation and disease resistanc.</title>
        <authorList>
            <person name="Jiang F."/>
        </authorList>
    </citation>
    <scope>NUCLEOTIDE SEQUENCE [LARGE SCALE GENOMIC DNA]</scope>
    <source>
        <strain evidence="10">LVBAO_FW01</strain>
        <tissue evidence="10">Leaves</tissue>
    </source>
</reference>
<dbReference type="FunFam" id="3.30.1130.10:FF:000003">
    <property type="entry name" value="7,8-dihydroneopterin aldolase"/>
    <property type="match status" value="1"/>
</dbReference>
<dbReference type="Proteomes" id="UP001367508">
    <property type="component" value="Unassembled WGS sequence"/>
</dbReference>
<evidence type="ECO:0000256" key="3">
    <source>
        <dbReference type="ARBA" id="ARBA00005708"/>
    </source>
</evidence>
<dbReference type="NCBIfam" id="TIGR00525">
    <property type="entry name" value="folB"/>
    <property type="match status" value="1"/>
</dbReference>
<keyword evidence="4 8" id="KW-0289">Folate biosynthesis</keyword>
<evidence type="ECO:0000256" key="6">
    <source>
        <dbReference type="ARBA" id="ARBA00055579"/>
    </source>
</evidence>
<evidence type="ECO:0000256" key="4">
    <source>
        <dbReference type="ARBA" id="ARBA00022909"/>
    </source>
</evidence>
<dbReference type="SUPFAM" id="SSF55620">
    <property type="entry name" value="Tetrahydrobiopterin biosynthesis enzymes-like"/>
    <property type="match status" value="1"/>
</dbReference>
<keyword evidence="5 8" id="KW-0456">Lyase</keyword>
<evidence type="ECO:0000259" key="9">
    <source>
        <dbReference type="SMART" id="SM00905"/>
    </source>
</evidence>
<dbReference type="GO" id="GO:0004150">
    <property type="term" value="F:dihydroneopterin aldolase activity"/>
    <property type="evidence" value="ECO:0007669"/>
    <property type="project" value="UniProtKB-UniRule"/>
</dbReference>
<evidence type="ECO:0000256" key="7">
    <source>
        <dbReference type="ARBA" id="ARBA00063311"/>
    </source>
</evidence>
<dbReference type="NCBIfam" id="TIGR00526">
    <property type="entry name" value="folB_dom"/>
    <property type="match status" value="1"/>
</dbReference>
<comment type="subunit">
    <text evidence="7">Homooctamer. Forms a hollow cylinder assembled from two ring-shaped tetramers.</text>
</comment>
<evidence type="ECO:0000313" key="11">
    <source>
        <dbReference type="Proteomes" id="UP001367508"/>
    </source>
</evidence>
<dbReference type="GO" id="GO:0046654">
    <property type="term" value="P:tetrahydrofolate biosynthetic process"/>
    <property type="evidence" value="ECO:0007669"/>
    <property type="project" value="UniProtKB-UniRule"/>
</dbReference>
<organism evidence="10 11">
    <name type="scientific">Canavalia gladiata</name>
    <name type="common">Sword bean</name>
    <name type="synonym">Dolichos gladiatus</name>
    <dbReference type="NCBI Taxonomy" id="3824"/>
    <lineage>
        <taxon>Eukaryota</taxon>
        <taxon>Viridiplantae</taxon>
        <taxon>Streptophyta</taxon>
        <taxon>Embryophyta</taxon>
        <taxon>Tracheophyta</taxon>
        <taxon>Spermatophyta</taxon>
        <taxon>Magnoliopsida</taxon>
        <taxon>eudicotyledons</taxon>
        <taxon>Gunneridae</taxon>
        <taxon>Pentapetalae</taxon>
        <taxon>rosids</taxon>
        <taxon>fabids</taxon>
        <taxon>Fabales</taxon>
        <taxon>Fabaceae</taxon>
        <taxon>Papilionoideae</taxon>
        <taxon>50 kb inversion clade</taxon>
        <taxon>NPAAA clade</taxon>
        <taxon>indigoferoid/millettioid clade</taxon>
        <taxon>Phaseoleae</taxon>
        <taxon>Canavalia</taxon>
    </lineage>
</organism>
<dbReference type="GO" id="GO:0046656">
    <property type="term" value="P:folic acid biosynthetic process"/>
    <property type="evidence" value="ECO:0007669"/>
    <property type="project" value="UniProtKB-UniRule"/>
</dbReference>
<comment type="similarity">
    <text evidence="3 8">Belongs to the DHNA family.</text>
</comment>
<dbReference type="InterPro" id="IPR006157">
    <property type="entry name" value="FolB_dom"/>
</dbReference>
<accession>A0AAN9QCF7</accession>
<dbReference type="InterPro" id="IPR043133">
    <property type="entry name" value="GTP-CH-I_C/QueF"/>
</dbReference>
<dbReference type="EC" id="4.1.2.25" evidence="8"/>
<comment type="function">
    <text evidence="8">Catalyzes the conversion of 7,8-dihydroneopterin to 6-hydroxymethyl-7,8-dihydropterin.</text>
</comment>
<name>A0AAN9QCF7_CANGL</name>
<evidence type="ECO:0000256" key="5">
    <source>
        <dbReference type="ARBA" id="ARBA00023239"/>
    </source>
</evidence>
<evidence type="ECO:0000256" key="1">
    <source>
        <dbReference type="ARBA" id="ARBA00001353"/>
    </source>
</evidence>
<dbReference type="PANTHER" id="PTHR42844:SF1">
    <property type="entry name" value="DIHYDRONEOPTERIN ALDOLASE 1-RELATED"/>
    <property type="match status" value="1"/>
</dbReference>
<dbReference type="InterPro" id="IPR006156">
    <property type="entry name" value="Dihydroneopterin_aldolase"/>
</dbReference>
<evidence type="ECO:0000256" key="8">
    <source>
        <dbReference type="RuleBase" id="RU362079"/>
    </source>
</evidence>
<dbReference type="Pfam" id="PF02152">
    <property type="entry name" value="FolB"/>
    <property type="match status" value="1"/>
</dbReference>
<proteinExistence type="inferred from homology"/>
<gene>
    <name evidence="10" type="ORF">VNO77_24247</name>
</gene>
<dbReference type="GO" id="GO:0005737">
    <property type="term" value="C:cytoplasm"/>
    <property type="evidence" value="ECO:0007669"/>
    <property type="project" value="TreeGrafter"/>
</dbReference>
<keyword evidence="11" id="KW-1185">Reference proteome</keyword>
<comment type="caution">
    <text evidence="10">The sequence shown here is derived from an EMBL/GenBank/DDBJ whole genome shotgun (WGS) entry which is preliminary data.</text>
</comment>